<organism evidence="2 3">
    <name type="scientific">Rufibacter immobilis</name>
    <dbReference type="NCBI Taxonomy" id="1348778"/>
    <lineage>
        <taxon>Bacteria</taxon>
        <taxon>Pseudomonadati</taxon>
        <taxon>Bacteroidota</taxon>
        <taxon>Cytophagia</taxon>
        <taxon>Cytophagales</taxon>
        <taxon>Hymenobacteraceae</taxon>
        <taxon>Rufibacter</taxon>
    </lineage>
</organism>
<keyword evidence="3" id="KW-1185">Reference proteome</keyword>
<protein>
    <submittedName>
        <fullName evidence="2">Uncharacterized protein</fullName>
    </submittedName>
</protein>
<sequence>MHMNVPQLMFELIFAQINIILWGRATGKTEGPMARFTLRNIFTMPRSNGFLIGTTYEQLLTRTLPPLFAAWEKFGYRENEHFWVGKAPPAKLKIQKAYRSPLKNDTYIQWFNGSGVYLVSQDRPGSINGVRTQWGAGDEAKLLNHEKLKDEALLTMAGYADVFGHLSNYLSLLFCSDMPNTSKGNWLFDYKELMDPEIIEGILQCQVKMMELRDLMAKTSPSNHFKLQKEYNKFDGYCNELRKNTVYCSYASTLDNIHALGIEPIKNFKRSLTDLVFQLSVLNNRILAVENGFYGLLNEDEHGYDAVNYDYVDLLERQPGQTLVKDCRWDADLDRNQPLDIACDYNNAINSVVVGQRRGRQYRFLNSLYVERPLVLKDCVKRFCEYYKHMHTRHVNYYFDHTAVARTASTNLSFADEWKLELERNGWTVTMHYLGQASSHMSRYRLWELAFSGDNRVSKFIYNKTNCKAWQISCQQAGIVRSGDKFSKDKSSEKKSSGVPPAEATHISEAGDCLWWGTQRRKVQNNYGFVDTQVM</sequence>
<feature type="compositionally biased region" description="Basic and acidic residues" evidence="1">
    <location>
        <begin position="485"/>
        <end position="496"/>
    </location>
</feature>
<dbReference type="EMBL" id="RJJE01000017">
    <property type="protein sequence ID" value="RNI27654.1"/>
    <property type="molecule type" value="Genomic_DNA"/>
</dbReference>
<reference evidence="2 3" key="1">
    <citation type="submission" date="2018-11" db="EMBL/GenBank/DDBJ databases">
        <title>Rufibacter latericius sp. nov., isolated from water in Baiyang Lake.</title>
        <authorList>
            <person name="Yang Y."/>
        </authorList>
    </citation>
    <scope>NUCLEOTIDE SEQUENCE [LARGE SCALE GENOMIC DNA]</scope>
    <source>
        <strain evidence="2 3">MCC P1</strain>
    </source>
</reference>
<accession>A0A3M9MQ44</accession>
<comment type="caution">
    <text evidence="2">The sequence shown here is derived from an EMBL/GenBank/DDBJ whole genome shotgun (WGS) entry which is preliminary data.</text>
</comment>
<evidence type="ECO:0000313" key="2">
    <source>
        <dbReference type="EMBL" id="RNI27654.1"/>
    </source>
</evidence>
<dbReference type="AlphaFoldDB" id="A0A3M9MQ44"/>
<proteinExistence type="predicted"/>
<gene>
    <name evidence="2" type="ORF">EFA69_16175</name>
</gene>
<dbReference type="Proteomes" id="UP000271010">
    <property type="component" value="Unassembled WGS sequence"/>
</dbReference>
<name>A0A3M9MQ44_9BACT</name>
<evidence type="ECO:0000256" key="1">
    <source>
        <dbReference type="SAM" id="MobiDB-lite"/>
    </source>
</evidence>
<evidence type="ECO:0000313" key="3">
    <source>
        <dbReference type="Proteomes" id="UP000271010"/>
    </source>
</evidence>
<feature type="region of interest" description="Disordered" evidence="1">
    <location>
        <begin position="485"/>
        <end position="504"/>
    </location>
</feature>